<keyword evidence="6" id="KW-0808">Transferase</keyword>
<dbReference type="CDD" id="cd16922">
    <property type="entry name" value="HATPase_EvgS-ArcB-TorS-like"/>
    <property type="match status" value="1"/>
</dbReference>
<name>D9SH60_GALCS</name>
<evidence type="ECO:0000256" key="6">
    <source>
        <dbReference type="ARBA" id="ARBA00022679"/>
    </source>
</evidence>
<dbReference type="InterPro" id="IPR000700">
    <property type="entry name" value="PAS-assoc_C"/>
</dbReference>
<evidence type="ECO:0000256" key="12">
    <source>
        <dbReference type="ARBA" id="ARBA00064003"/>
    </source>
</evidence>
<dbReference type="Pfam" id="PF02518">
    <property type="entry name" value="HATPase_c"/>
    <property type="match status" value="1"/>
</dbReference>
<dbReference type="SUPFAM" id="SSF47384">
    <property type="entry name" value="Homodimeric domain of signal transducing histidine kinase"/>
    <property type="match status" value="1"/>
</dbReference>
<dbReference type="Pfam" id="PF13426">
    <property type="entry name" value="PAS_9"/>
    <property type="match status" value="1"/>
</dbReference>
<evidence type="ECO:0000259" key="18">
    <source>
        <dbReference type="PROSITE" id="PS50113"/>
    </source>
</evidence>
<dbReference type="InterPro" id="IPR005467">
    <property type="entry name" value="His_kinase_dom"/>
</dbReference>
<dbReference type="Gene3D" id="6.10.340.10">
    <property type="match status" value="1"/>
</dbReference>
<keyword evidence="5" id="KW-0597">Phosphoprotein</keyword>
<keyword evidence="10" id="KW-0902">Two-component regulatory system</keyword>
<dbReference type="PROSITE" id="PS50109">
    <property type="entry name" value="HIS_KIN"/>
    <property type="match status" value="1"/>
</dbReference>
<proteinExistence type="predicted"/>
<comment type="subcellular location">
    <subcellularLocation>
        <location evidence="2">Cell inner membrane</location>
        <topology evidence="2">Multi-pass membrane protein</topology>
    </subcellularLocation>
</comment>
<dbReference type="NCBIfam" id="TIGR00229">
    <property type="entry name" value="sensory_box"/>
    <property type="match status" value="1"/>
</dbReference>
<dbReference type="FunFam" id="1.10.287.130:FF:000002">
    <property type="entry name" value="Two-component osmosensing histidine kinase"/>
    <property type="match status" value="1"/>
</dbReference>
<dbReference type="EMBL" id="CP002159">
    <property type="protein sequence ID" value="ADL55857.1"/>
    <property type="molecule type" value="Genomic_DNA"/>
</dbReference>
<evidence type="ECO:0000256" key="2">
    <source>
        <dbReference type="ARBA" id="ARBA00004429"/>
    </source>
</evidence>
<sequence length="708" mass="77937">MKKYGIRAYVALLMLLPMLVMVIGLEAYFLHERYTGLDQELLTRGQLIARQLAASSEYGVFANNRIFLTGIAENTLQQPDAKAVLVLNATNAILARSGPLQRVDTAADQQRTRVNRDRPVFDDGKSLLLYQPILSTQVLFDEMESKPVVQQVGAVIIEMSWEATNKLKSDLLRISLWVTGVFLLLAVFLVHLASRRIIEPVTQLSTAIQAIGAGYLNTRVVASDRISELNTLAIGVNNMTVDLQQHYEHLEDLVRQRTVDLQQSDILTRHTLGELQRQKYVIDKHAIVTICSVDGLITYCNDKFVEVSGYSHDELIGQDHKIMNSGHHPKGFFKEMYDTIYRGEVWHAEVCNLAREGHAIWFDTTIAAFMGDDGKPREYMAVRTDITEQKRIEEAAHAASRAKSEFLANMSHEIRTPMNGVLGMVDILQETKLNSMQHRLLGTIQHSSQALLNILNDILDYSKIEAGRLDIECIATCPRVVAEEIVQLMISQAKSVALCVFVSPELPLWIASDPSRLRQILLNLLGNAIKFTSGVQGRAGQVSLNVRPCELDDGHAGIRFDIADNGIGIAPEVIDTLFQPFAQADASTARKFGGSGLGLSISRRLAGLMGGEIKLSSRIGAGSIFTLELPLIVAPDGAKEELNLTGINVLAVLRDAWSVEHVPAYCRTAGATVTVCADLNDGALDAESILLLGAGVELPEWSKKLSVV</sequence>
<keyword evidence="15" id="KW-1133">Transmembrane helix</keyword>
<dbReference type="FunFam" id="3.30.565.10:FF:000010">
    <property type="entry name" value="Sensor histidine kinase RcsC"/>
    <property type="match status" value="1"/>
</dbReference>
<reference evidence="20 21" key="1">
    <citation type="submission" date="2010-08" db="EMBL/GenBank/DDBJ databases">
        <title>Complete sequence of Gallionella capsiferriformans ES-2.</title>
        <authorList>
            <consortium name="US DOE Joint Genome Institute"/>
            <person name="Lucas S."/>
            <person name="Copeland A."/>
            <person name="Lapidus A."/>
            <person name="Cheng J.-F."/>
            <person name="Bruce D."/>
            <person name="Goodwin L."/>
            <person name="Pitluck S."/>
            <person name="Chertkov O."/>
            <person name="Davenport K.W."/>
            <person name="Detter J.C."/>
            <person name="Han C."/>
            <person name="Tapia R."/>
            <person name="Land M."/>
            <person name="Hauser L."/>
            <person name="Chang Y.-J."/>
            <person name="Jeffries C."/>
            <person name="Kyrpides N."/>
            <person name="Ivanova N."/>
            <person name="Mikhailova N."/>
            <person name="Shelobolina E.S."/>
            <person name="Picardal F."/>
            <person name="Roden E."/>
            <person name="Emerson D."/>
            <person name="Woyke T."/>
        </authorList>
    </citation>
    <scope>NUCLEOTIDE SEQUENCE [LARGE SCALE GENOMIC DNA]</scope>
    <source>
        <strain evidence="20 21">ES-2</strain>
    </source>
</reference>
<dbReference type="PANTHER" id="PTHR45339">
    <property type="entry name" value="HYBRID SIGNAL TRANSDUCTION HISTIDINE KINASE J"/>
    <property type="match status" value="1"/>
</dbReference>
<feature type="domain" description="PAC" evidence="18">
    <location>
        <begin position="346"/>
        <end position="398"/>
    </location>
</feature>
<evidence type="ECO:0000259" key="19">
    <source>
        <dbReference type="PROSITE" id="PS50885"/>
    </source>
</evidence>
<keyword evidence="15" id="KW-0472">Membrane</keyword>
<dbReference type="PRINTS" id="PR00344">
    <property type="entry name" value="BCTRLSENSOR"/>
</dbReference>
<dbReference type="SUPFAM" id="SSF55785">
    <property type="entry name" value="PYP-like sensor domain (PAS domain)"/>
    <property type="match status" value="1"/>
</dbReference>
<dbReference type="InterPro" id="IPR004358">
    <property type="entry name" value="Sig_transdc_His_kin-like_C"/>
</dbReference>
<evidence type="ECO:0000259" key="16">
    <source>
        <dbReference type="PROSITE" id="PS50109"/>
    </source>
</evidence>
<feature type="transmembrane region" description="Helical" evidence="15">
    <location>
        <begin position="6"/>
        <end position="30"/>
    </location>
</feature>
<evidence type="ECO:0000256" key="15">
    <source>
        <dbReference type="SAM" id="Phobius"/>
    </source>
</evidence>
<dbReference type="Pfam" id="PF00512">
    <property type="entry name" value="HisKA"/>
    <property type="match status" value="1"/>
</dbReference>
<dbReference type="AlphaFoldDB" id="D9SH60"/>
<dbReference type="InterPro" id="IPR001610">
    <property type="entry name" value="PAC"/>
</dbReference>
<keyword evidence="9" id="KW-0067">ATP-binding</keyword>
<dbReference type="InterPro" id="IPR003661">
    <property type="entry name" value="HisK_dim/P_dom"/>
</dbReference>
<dbReference type="PROSITE" id="PS50113">
    <property type="entry name" value="PAC"/>
    <property type="match status" value="1"/>
</dbReference>
<evidence type="ECO:0000256" key="13">
    <source>
        <dbReference type="ARBA" id="ARBA00068150"/>
    </source>
</evidence>
<gene>
    <name evidence="20" type="ordered locus">Galf_1847</name>
</gene>
<feature type="domain" description="Histidine kinase" evidence="16">
    <location>
        <begin position="409"/>
        <end position="633"/>
    </location>
</feature>
<protein>
    <recommendedName>
        <fullName evidence="13">Sensory/regulatory protein RpfC</fullName>
        <ecNumber evidence="3">2.7.13.3</ecNumber>
    </recommendedName>
    <alternativeName>
        <fullName evidence="14">Virulence sensor protein BvgS</fullName>
    </alternativeName>
</protein>
<dbReference type="PROSITE" id="PS50885">
    <property type="entry name" value="HAMP"/>
    <property type="match status" value="1"/>
</dbReference>
<feature type="transmembrane region" description="Helical" evidence="15">
    <location>
        <begin position="174"/>
        <end position="193"/>
    </location>
</feature>
<evidence type="ECO:0000259" key="17">
    <source>
        <dbReference type="PROSITE" id="PS50112"/>
    </source>
</evidence>
<dbReference type="STRING" id="395494.Galf_1847"/>
<dbReference type="PROSITE" id="PS50112">
    <property type="entry name" value="PAS"/>
    <property type="match status" value="1"/>
</dbReference>
<comment type="function">
    <text evidence="11">Member of the two-component regulatory system BvgS/BvgA. Phosphorylates BvgA via a four-step phosphorelay in response to environmental signals.</text>
</comment>
<dbReference type="InterPro" id="IPR000014">
    <property type="entry name" value="PAS"/>
</dbReference>
<dbReference type="CDD" id="cd00130">
    <property type="entry name" value="PAS"/>
    <property type="match status" value="1"/>
</dbReference>
<keyword evidence="4" id="KW-0997">Cell inner membrane</keyword>
<evidence type="ECO:0000256" key="1">
    <source>
        <dbReference type="ARBA" id="ARBA00000085"/>
    </source>
</evidence>
<evidence type="ECO:0000256" key="5">
    <source>
        <dbReference type="ARBA" id="ARBA00022553"/>
    </source>
</evidence>
<evidence type="ECO:0000256" key="14">
    <source>
        <dbReference type="ARBA" id="ARBA00070152"/>
    </source>
</evidence>
<dbReference type="Gene3D" id="3.30.565.10">
    <property type="entry name" value="Histidine kinase-like ATPase, C-terminal domain"/>
    <property type="match status" value="1"/>
</dbReference>
<keyword evidence="4" id="KW-1003">Cell membrane</keyword>
<dbReference type="CDD" id="cd00082">
    <property type="entry name" value="HisKA"/>
    <property type="match status" value="1"/>
</dbReference>
<dbReference type="EC" id="2.7.13.3" evidence="3"/>
<evidence type="ECO:0000256" key="7">
    <source>
        <dbReference type="ARBA" id="ARBA00022741"/>
    </source>
</evidence>
<feature type="domain" description="HAMP" evidence="19">
    <location>
        <begin position="195"/>
        <end position="248"/>
    </location>
</feature>
<dbReference type="RefSeq" id="WP_013293791.1">
    <property type="nucleotide sequence ID" value="NC_014394.1"/>
</dbReference>
<accession>D9SH60</accession>
<dbReference type="Pfam" id="PF00672">
    <property type="entry name" value="HAMP"/>
    <property type="match status" value="1"/>
</dbReference>
<dbReference type="SMART" id="SM00387">
    <property type="entry name" value="HATPase_c"/>
    <property type="match status" value="1"/>
</dbReference>
<dbReference type="HOGENOM" id="CLU_389692_0_0_4"/>
<dbReference type="OrthoDB" id="8552871at2"/>
<evidence type="ECO:0000256" key="9">
    <source>
        <dbReference type="ARBA" id="ARBA00022840"/>
    </source>
</evidence>
<keyword evidence="7" id="KW-0547">Nucleotide-binding</keyword>
<dbReference type="SUPFAM" id="SSF158472">
    <property type="entry name" value="HAMP domain-like"/>
    <property type="match status" value="1"/>
</dbReference>
<dbReference type="Proteomes" id="UP000001235">
    <property type="component" value="Chromosome"/>
</dbReference>
<evidence type="ECO:0000256" key="3">
    <source>
        <dbReference type="ARBA" id="ARBA00012438"/>
    </source>
</evidence>
<keyword evidence="15" id="KW-0812">Transmembrane</keyword>
<dbReference type="InterPro" id="IPR036097">
    <property type="entry name" value="HisK_dim/P_sf"/>
</dbReference>
<evidence type="ECO:0000256" key="4">
    <source>
        <dbReference type="ARBA" id="ARBA00022519"/>
    </source>
</evidence>
<dbReference type="SUPFAM" id="SSF55874">
    <property type="entry name" value="ATPase domain of HSP90 chaperone/DNA topoisomerase II/histidine kinase"/>
    <property type="match status" value="1"/>
</dbReference>
<dbReference type="SMART" id="SM00388">
    <property type="entry name" value="HisKA"/>
    <property type="match status" value="1"/>
</dbReference>
<evidence type="ECO:0000256" key="11">
    <source>
        <dbReference type="ARBA" id="ARBA00058004"/>
    </source>
</evidence>
<dbReference type="Pfam" id="PF09984">
    <property type="entry name" value="sCache_4"/>
    <property type="match status" value="1"/>
</dbReference>
<dbReference type="InterPro" id="IPR035965">
    <property type="entry name" value="PAS-like_dom_sf"/>
</dbReference>
<keyword evidence="8 20" id="KW-0418">Kinase</keyword>
<dbReference type="SMART" id="SM00304">
    <property type="entry name" value="HAMP"/>
    <property type="match status" value="1"/>
</dbReference>
<dbReference type="Gene3D" id="3.30.450.20">
    <property type="entry name" value="PAS domain"/>
    <property type="match status" value="1"/>
</dbReference>
<feature type="domain" description="PAS" evidence="17">
    <location>
        <begin position="292"/>
        <end position="318"/>
    </location>
</feature>
<dbReference type="InterPro" id="IPR036890">
    <property type="entry name" value="HATPase_C_sf"/>
</dbReference>
<organism evidence="20 21">
    <name type="scientific">Gallionella capsiferriformans (strain ES-2)</name>
    <name type="common">Gallionella ferruginea capsiferriformans (strain ES-2)</name>
    <dbReference type="NCBI Taxonomy" id="395494"/>
    <lineage>
        <taxon>Bacteria</taxon>
        <taxon>Pseudomonadati</taxon>
        <taxon>Pseudomonadota</taxon>
        <taxon>Betaproteobacteria</taxon>
        <taxon>Nitrosomonadales</taxon>
        <taxon>Gallionellaceae</taxon>
        <taxon>Gallionella</taxon>
    </lineage>
</organism>
<comment type="catalytic activity">
    <reaction evidence="1">
        <text>ATP + protein L-histidine = ADP + protein N-phospho-L-histidine.</text>
        <dbReference type="EC" id="2.7.13.3"/>
    </reaction>
</comment>
<dbReference type="GO" id="GO:0005886">
    <property type="term" value="C:plasma membrane"/>
    <property type="evidence" value="ECO:0007669"/>
    <property type="project" value="UniProtKB-SubCell"/>
</dbReference>
<dbReference type="GO" id="GO:0005524">
    <property type="term" value="F:ATP binding"/>
    <property type="evidence" value="ECO:0007669"/>
    <property type="project" value="UniProtKB-KW"/>
</dbReference>
<dbReference type="GO" id="GO:0000155">
    <property type="term" value="F:phosphorelay sensor kinase activity"/>
    <property type="evidence" value="ECO:0007669"/>
    <property type="project" value="InterPro"/>
</dbReference>
<evidence type="ECO:0000313" key="20">
    <source>
        <dbReference type="EMBL" id="ADL55857.1"/>
    </source>
</evidence>
<evidence type="ECO:0000313" key="21">
    <source>
        <dbReference type="Proteomes" id="UP000001235"/>
    </source>
</evidence>
<dbReference type="InterPro" id="IPR003660">
    <property type="entry name" value="HAMP_dom"/>
</dbReference>
<comment type="subunit">
    <text evidence="12">At low DSF concentrations, interacts with RpfF.</text>
</comment>
<evidence type="ECO:0000256" key="8">
    <source>
        <dbReference type="ARBA" id="ARBA00022777"/>
    </source>
</evidence>
<dbReference type="PANTHER" id="PTHR45339:SF1">
    <property type="entry name" value="HYBRID SIGNAL TRANSDUCTION HISTIDINE KINASE J"/>
    <property type="match status" value="1"/>
</dbReference>
<dbReference type="InterPro" id="IPR019247">
    <property type="entry name" value="Histidine_kinase_BarA_N"/>
</dbReference>
<dbReference type="eggNOG" id="COG5002">
    <property type="taxonomic scope" value="Bacteria"/>
</dbReference>
<dbReference type="Gene3D" id="1.10.287.130">
    <property type="match status" value="1"/>
</dbReference>
<dbReference type="KEGG" id="gca:Galf_1847"/>
<evidence type="ECO:0000256" key="10">
    <source>
        <dbReference type="ARBA" id="ARBA00023012"/>
    </source>
</evidence>
<keyword evidence="21" id="KW-1185">Reference proteome</keyword>
<dbReference type="SMART" id="SM00086">
    <property type="entry name" value="PAC"/>
    <property type="match status" value="1"/>
</dbReference>
<dbReference type="InterPro" id="IPR003594">
    <property type="entry name" value="HATPase_dom"/>
</dbReference>